<dbReference type="PANTHER" id="PTHR23112:SF22">
    <property type="entry name" value="G-PROTEIN COUPLED RECEPTOR"/>
    <property type="match status" value="1"/>
</dbReference>
<evidence type="ECO:0000313" key="8">
    <source>
        <dbReference type="Proteomes" id="UP000782241"/>
    </source>
</evidence>
<dbReference type="SUPFAM" id="SSF81321">
    <property type="entry name" value="Family A G protein-coupled receptor-like"/>
    <property type="match status" value="1"/>
</dbReference>
<evidence type="ECO:0000256" key="2">
    <source>
        <dbReference type="ARBA" id="ARBA00022692"/>
    </source>
</evidence>
<gene>
    <name evidence="7" type="ORF">KAF25_002022</name>
</gene>
<keyword evidence="3 5" id="KW-1133">Transmembrane helix</keyword>
<comment type="caution">
    <text evidence="7">The sequence shown here is derived from an EMBL/GenBank/DDBJ whole genome shotgun (WGS) entry which is preliminary data.</text>
</comment>
<feature type="domain" description="G-protein coupled receptors family 2 profile 2" evidence="6">
    <location>
        <begin position="35"/>
        <end position="379"/>
    </location>
</feature>
<evidence type="ECO:0000256" key="3">
    <source>
        <dbReference type="ARBA" id="ARBA00022989"/>
    </source>
</evidence>
<feature type="transmembrane region" description="Helical" evidence="5">
    <location>
        <begin position="107"/>
        <end position="132"/>
    </location>
</feature>
<keyword evidence="8" id="KW-1185">Reference proteome</keyword>
<feature type="transmembrane region" description="Helical" evidence="5">
    <location>
        <begin position="357"/>
        <end position="377"/>
    </location>
</feature>
<dbReference type="InterPro" id="IPR017981">
    <property type="entry name" value="GPCR_2-like_7TM"/>
</dbReference>
<comment type="subcellular location">
    <subcellularLocation>
        <location evidence="1">Membrane</location>
        <topology evidence="1">Multi-pass membrane protein</topology>
    </subcellularLocation>
</comment>
<reference evidence="7" key="1">
    <citation type="submission" date="2021-04" db="EMBL/GenBank/DDBJ databases">
        <title>Draft genome of Fusarium avenaceum strain F156N33, isolated from an atmospheric sample in Virginia.</title>
        <authorList>
            <person name="Yang S."/>
            <person name="Vinatzer B.A."/>
            <person name="Coleman J."/>
        </authorList>
    </citation>
    <scope>NUCLEOTIDE SEQUENCE</scope>
    <source>
        <strain evidence="7">F156N33</strain>
    </source>
</reference>
<dbReference type="Pfam" id="PF05462">
    <property type="entry name" value="Dicty_CAR"/>
    <property type="match status" value="1"/>
</dbReference>
<sequence length="449" mass="50151">MQNDSRTVYEAHTLLFSYDFCERYQPFTMVTTSAASAISAIERTCSVPSLLGSLFIISTFCSSKLFHKPISRMLFYASFGNMMSNVATLISKSFIHQPNSAGCQMQAFLIETFMFADVFWALAMATNVYLTFYHRFDGVRLHKIEPLYIALCYGIPFIIAVTFLFVKNEDGARAYGNANLWCWLTVEWDAWQLATYGLIWLIIFIAFAIYVRAGITIYKWRNRLHGFSNSNELNTSSQVAPNSDLPGIAKTTKITITTSESASSDLGQPFPPATRPEPVHSANIYTGLAPPVANSSDQRNITTQHLDRKRRNPSDEAAMAYAKCALLFFTAMLITWIPASANRLYVLVNGEASVKLGYLSAFVLPLQGFWNALIYYYTSRAACKQIIASLQTGCRRLEESDPNGSSFADRINAGDINNEQGLQLGQMRATKRVHDFGETESTTSLTGRV</sequence>
<feature type="transmembrane region" description="Helical" evidence="5">
    <location>
        <begin position="73"/>
        <end position="95"/>
    </location>
</feature>
<evidence type="ECO:0000256" key="4">
    <source>
        <dbReference type="ARBA" id="ARBA00023136"/>
    </source>
</evidence>
<accession>A0A9P7H401</accession>
<dbReference type="GO" id="GO:0004930">
    <property type="term" value="F:G protein-coupled receptor activity"/>
    <property type="evidence" value="ECO:0007669"/>
    <property type="project" value="TreeGrafter"/>
</dbReference>
<feature type="transmembrane region" description="Helical" evidence="5">
    <location>
        <begin position="193"/>
        <end position="213"/>
    </location>
</feature>
<dbReference type="GO" id="GO:0007166">
    <property type="term" value="P:cell surface receptor signaling pathway"/>
    <property type="evidence" value="ECO:0007669"/>
    <property type="project" value="InterPro"/>
</dbReference>
<dbReference type="GO" id="GO:0005886">
    <property type="term" value="C:plasma membrane"/>
    <property type="evidence" value="ECO:0007669"/>
    <property type="project" value="TreeGrafter"/>
</dbReference>
<feature type="transmembrane region" description="Helical" evidence="5">
    <location>
        <begin position="144"/>
        <end position="166"/>
    </location>
</feature>
<proteinExistence type="predicted"/>
<dbReference type="EMBL" id="JAGPUO010000011">
    <property type="protein sequence ID" value="KAG5659463.1"/>
    <property type="molecule type" value="Genomic_DNA"/>
</dbReference>
<dbReference type="Gene3D" id="1.20.1070.10">
    <property type="entry name" value="Rhodopsin 7-helix transmembrane proteins"/>
    <property type="match status" value="1"/>
</dbReference>
<dbReference type="PROSITE" id="PS50261">
    <property type="entry name" value="G_PROTEIN_RECEP_F2_4"/>
    <property type="match status" value="1"/>
</dbReference>
<name>A0A9P7H401_9HYPO</name>
<evidence type="ECO:0000259" key="6">
    <source>
        <dbReference type="PROSITE" id="PS50261"/>
    </source>
</evidence>
<keyword evidence="2 5" id="KW-0812">Transmembrane</keyword>
<dbReference type="Proteomes" id="UP000782241">
    <property type="component" value="Unassembled WGS sequence"/>
</dbReference>
<organism evidence="7 8">
    <name type="scientific">Fusarium avenaceum</name>
    <dbReference type="NCBI Taxonomy" id="40199"/>
    <lineage>
        <taxon>Eukaryota</taxon>
        <taxon>Fungi</taxon>
        <taxon>Dikarya</taxon>
        <taxon>Ascomycota</taxon>
        <taxon>Pezizomycotina</taxon>
        <taxon>Sordariomycetes</taxon>
        <taxon>Hypocreomycetidae</taxon>
        <taxon>Hypocreales</taxon>
        <taxon>Nectriaceae</taxon>
        <taxon>Fusarium</taxon>
        <taxon>Fusarium tricinctum species complex</taxon>
    </lineage>
</organism>
<feature type="transmembrane region" description="Helical" evidence="5">
    <location>
        <begin position="318"/>
        <end position="337"/>
    </location>
</feature>
<evidence type="ECO:0000313" key="7">
    <source>
        <dbReference type="EMBL" id="KAG5659463.1"/>
    </source>
</evidence>
<protein>
    <recommendedName>
        <fullName evidence="6">G-protein coupled receptors family 2 profile 2 domain-containing protein</fullName>
    </recommendedName>
</protein>
<evidence type="ECO:0000256" key="5">
    <source>
        <dbReference type="SAM" id="Phobius"/>
    </source>
</evidence>
<dbReference type="AlphaFoldDB" id="A0A9P7H401"/>
<dbReference type="GO" id="GO:0007189">
    <property type="term" value="P:adenylate cyclase-activating G protein-coupled receptor signaling pathway"/>
    <property type="evidence" value="ECO:0007669"/>
    <property type="project" value="TreeGrafter"/>
</dbReference>
<keyword evidence="4 5" id="KW-0472">Membrane</keyword>
<evidence type="ECO:0000256" key="1">
    <source>
        <dbReference type="ARBA" id="ARBA00004141"/>
    </source>
</evidence>
<dbReference type="PANTHER" id="PTHR23112">
    <property type="entry name" value="G PROTEIN-COUPLED RECEPTOR 157-RELATED"/>
    <property type="match status" value="1"/>
</dbReference>